<evidence type="ECO:0000313" key="2">
    <source>
        <dbReference type="Proteomes" id="UP000198517"/>
    </source>
</evidence>
<dbReference type="STRING" id="1071918.SAMN05421544_105117"/>
<keyword evidence="2" id="KW-1185">Reference proteome</keyword>
<evidence type="ECO:0000313" key="1">
    <source>
        <dbReference type="EMBL" id="SDE24820.1"/>
    </source>
</evidence>
<gene>
    <name evidence="1" type="ORF">SAMN05421544_105117</name>
</gene>
<protein>
    <submittedName>
        <fullName evidence="1">Uncharacterized protein</fullName>
    </submittedName>
</protein>
<name>A0A1G7BDJ6_9FLAO</name>
<sequence>MPEPYAVRYTNGKRQVYRTKKDYERGKLSSFGRTNKRLKASGAI</sequence>
<accession>A0A1G7BDJ6</accession>
<dbReference type="Proteomes" id="UP000198517">
    <property type="component" value="Unassembled WGS sequence"/>
</dbReference>
<reference evidence="1 2" key="1">
    <citation type="submission" date="2016-10" db="EMBL/GenBank/DDBJ databases">
        <authorList>
            <person name="de Groot N.N."/>
        </authorList>
    </citation>
    <scope>NUCLEOTIDE SEQUENCE [LARGE SCALE GENOMIC DNA]</scope>
    <source>
        <strain evidence="1 2">DSM 24015</strain>
    </source>
</reference>
<dbReference type="EMBL" id="FNAS01000005">
    <property type="protein sequence ID" value="SDE24820.1"/>
    <property type="molecule type" value="Genomic_DNA"/>
</dbReference>
<organism evidence="1 2">
    <name type="scientific">Riemerella columbipharyngis</name>
    <dbReference type="NCBI Taxonomy" id="1071918"/>
    <lineage>
        <taxon>Bacteria</taxon>
        <taxon>Pseudomonadati</taxon>
        <taxon>Bacteroidota</taxon>
        <taxon>Flavobacteriia</taxon>
        <taxon>Flavobacteriales</taxon>
        <taxon>Weeksellaceae</taxon>
        <taxon>Riemerella</taxon>
    </lineage>
</organism>
<dbReference type="AlphaFoldDB" id="A0A1G7BDJ6"/>
<proteinExistence type="predicted"/>
<dbReference type="RefSeq" id="WP_262501466.1">
    <property type="nucleotide sequence ID" value="NZ_FNAS01000005.1"/>
</dbReference>